<protein>
    <recommendedName>
        <fullName evidence="2">protein-glutamate O-methyltransferase</fullName>
        <ecNumber evidence="2">2.1.1.80</ecNumber>
    </recommendedName>
</protein>
<dbReference type="InterPro" id="IPR036804">
    <property type="entry name" value="CheR_N_sf"/>
</dbReference>
<dbReference type="SUPFAM" id="SSF53335">
    <property type="entry name" value="S-adenosyl-L-methionine-dependent methyltransferases"/>
    <property type="match status" value="1"/>
</dbReference>
<evidence type="ECO:0000256" key="1">
    <source>
        <dbReference type="ARBA" id="ARBA00001541"/>
    </source>
</evidence>
<dbReference type="GO" id="GO:0008983">
    <property type="term" value="F:protein-glutamate O-methyltransferase activity"/>
    <property type="evidence" value="ECO:0007669"/>
    <property type="project" value="UniProtKB-EC"/>
</dbReference>
<dbReference type="EC" id="2.1.1.80" evidence="2"/>
<accession>A0A2G6E9T4</accession>
<dbReference type="SMART" id="SM00138">
    <property type="entry name" value="MeTrc"/>
    <property type="match status" value="1"/>
</dbReference>
<evidence type="ECO:0000313" key="7">
    <source>
        <dbReference type="EMBL" id="PID58839.1"/>
    </source>
</evidence>
<dbReference type="AlphaFoldDB" id="A0A2G6E9T4"/>
<dbReference type="EMBL" id="PDPS01000021">
    <property type="protein sequence ID" value="PID58839.1"/>
    <property type="molecule type" value="Genomic_DNA"/>
</dbReference>
<dbReference type="InterPro" id="IPR029063">
    <property type="entry name" value="SAM-dependent_MTases_sf"/>
</dbReference>
<evidence type="ECO:0000256" key="3">
    <source>
        <dbReference type="ARBA" id="ARBA00022603"/>
    </source>
</evidence>
<dbReference type="Gene3D" id="3.40.50.150">
    <property type="entry name" value="Vaccinia Virus protein VP39"/>
    <property type="match status" value="1"/>
</dbReference>
<keyword evidence="5" id="KW-0949">S-adenosyl-L-methionine</keyword>
<dbReference type="PANTHER" id="PTHR24422">
    <property type="entry name" value="CHEMOTAXIS PROTEIN METHYLTRANSFERASE"/>
    <property type="match status" value="1"/>
</dbReference>
<gene>
    <name evidence="7" type="ORF">CSB45_02235</name>
</gene>
<name>A0A2G6E9T4_9BACT</name>
<dbReference type="PROSITE" id="PS50123">
    <property type="entry name" value="CHER"/>
    <property type="match status" value="1"/>
</dbReference>
<dbReference type="Pfam" id="PF01739">
    <property type="entry name" value="CheR"/>
    <property type="match status" value="1"/>
</dbReference>
<keyword evidence="4" id="KW-0808">Transferase</keyword>
<dbReference type="InterPro" id="IPR050903">
    <property type="entry name" value="Bact_Chemotaxis_MeTrfase"/>
</dbReference>
<dbReference type="Pfam" id="PF03705">
    <property type="entry name" value="CheR_N"/>
    <property type="match status" value="1"/>
</dbReference>
<dbReference type="Gene3D" id="1.10.155.10">
    <property type="entry name" value="Chemotaxis receptor methyltransferase CheR, N-terminal domain"/>
    <property type="match status" value="1"/>
</dbReference>
<dbReference type="PIRSF" id="PIRSF000410">
    <property type="entry name" value="CheR"/>
    <property type="match status" value="1"/>
</dbReference>
<feature type="domain" description="CheR-type methyltransferase" evidence="6">
    <location>
        <begin position="4"/>
        <end position="275"/>
    </location>
</feature>
<evidence type="ECO:0000259" key="6">
    <source>
        <dbReference type="PROSITE" id="PS50123"/>
    </source>
</evidence>
<dbReference type="InterPro" id="IPR026024">
    <property type="entry name" value="Chemotaxis_MeTrfase_CheR"/>
</dbReference>
<evidence type="ECO:0000313" key="8">
    <source>
        <dbReference type="Proteomes" id="UP000229740"/>
    </source>
</evidence>
<dbReference type="SUPFAM" id="SSF47757">
    <property type="entry name" value="Chemotaxis receptor methyltransferase CheR, N-terminal domain"/>
    <property type="match status" value="1"/>
</dbReference>
<keyword evidence="3" id="KW-0489">Methyltransferase</keyword>
<evidence type="ECO:0000256" key="2">
    <source>
        <dbReference type="ARBA" id="ARBA00012534"/>
    </source>
</evidence>
<proteinExistence type="predicted"/>
<dbReference type="InterPro" id="IPR022642">
    <property type="entry name" value="CheR_C"/>
</dbReference>
<comment type="catalytic activity">
    <reaction evidence="1">
        <text>L-glutamyl-[protein] + S-adenosyl-L-methionine = [protein]-L-glutamate 5-O-methyl ester + S-adenosyl-L-homocysteine</text>
        <dbReference type="Rhea" id="RHEA:24452"/>
        <dbReference type="Rhea" id="RHEA-COMP:10208"/>
        <dbReference type="Rhea" id="RHEA-COMP:10311"/>
        <dbReference type="ChEBI" id="CHEBI:29973"/>
        <dbReference type="ChEBI" id="CHEBI:57856"/>
        <dbReference type="ChEBI" id="CHEBI:59789"/>
        <dbReference type="ChEBI" id="CHEBI:82795"/>
        <dbReference type="EC" id="2.1.1.80"/>
    </reaction>
</comment>
<comment type="caution">
    <text evidence="7">The sequence shown here is derived from an EMBL/GenBank/DDBJ whole genome shotgun (WGS) entry which is preliminary data.</text>
</comment>
<evidence type="ECO:0000256" key="4">
    <source>
        <dbReference type="ARBA" id="ARBA00022679"/>
    </source>
</evidence>
<dbReference type="PANTHER" id="PTHR24422:SF10">
    <property type="entry name" value="CHEMOTAXIS PROTEIN METHYLTRANSFERASE 2"/>
    <property type="match status" value="1"/>
</dbReference>
<organism evidence="7 8">
    <name type="scientific">candidate division KSB3 bacterium</name>
    <dbReference type="NCBI Taxonomy" id="2044937"/>
    <lineage>
        <taxon>Bacteria</taxon>
        <taxon>candidate division KSB3</taxon>
    </lineage>
</organism>
<reference evidence="7 8" key="1">
    <citation type="submission" date="2017-10" db="EMBL/GenBank/DDBJ databases">
        <title>Novel microbial diversity and functional potential in the marine mammal oral microbiome.</title>
        <authorList>
            <person name="Dudek N.K."/>
            <person name="Sun C.L."/>
            <person name="Burstein D."/>
            <person name="Kantor R.S."/>
            <person name="Aliaga Goltsman D.S."/>
            <person name="Bik E.M."/>
            <person name="Thomas B.C."/>
            <person name="Banfield J.F."/>
            <person name="Relman D.A."/>
        </authorList>
    </citation>
    <scope>NUCLEOTIDE SEQUENCE [LARGE SCALE GENOMIC DNA]</scope>
    <source>
        <strain evidence="7">DOLZORAL124_49_17</strain>
    </source>
</reference>
<sequence>MRFHIRTQVPYTQDDFKLLRDAIYAYAGIFISDDCQGIFMRRLERRLLDLGLDCFRDYYYQLKYTRDNHAELQKLMDTITIKETYFFRELDQMKTLVNEIIPALRKEKAHETIKIWSAGCATGEEAYTLSMLCIERGFHKGPGQVKIFANDISQQAIHKAKQGIYRQSSFRATDTSYLTRFFHPQEEDGTYKIHDEVKEPLTFFCINLMDKKRLAFLPVFDVIFCRNLLIYFDHDSKRQLIENFHKKLQPKRYLFLGHSESIINFTHLFKLQLFKLQQFHHSLVYQRTS</sequence>
<dbReference type="Proteomes" id="UP000229740">
    <property type="component" value="Unassembled WGS sequence"/>
</dbReference>
<dbReference type="InterPro" id="IPR000780">
    <property type="entry name" value="CheR_MeTrfase"/>
</dbReference>
<dbReference type="PRINTS" id="PR00996">
    <property type="entry name" value="CHERMTFRASE"/>
</dbReference>
<dbReference type="InterPro" id="IPR022641">
    <property type="entry name" value="CheR_N"/>
</dbReference>
<evidence type="ECO:0000256" key="5">
    <source>
        <dbReference type="ARBA" id="ARBA00022691"/>
    </source>
</evidence>
<dbReference type="GO" id="GO:0032259">
    <property type="term" value="P:methylation"/>
    <property type="evidence" value="ECO:0007669"/>
    <property type="project" value="UniProtKB-KW"/>
</dbReference>